<comment type="catalytic activity">
    <reaction evidence="8 9">
        <text>N-acetyl-L-glutamate + ATP = N-acetyl-L-glutamyl 5-phosphate + ADP</text>
        <dbReference type="Rhea" id="RHEA:14629"/>
        <dbReference type="ChEBI" id="CHEBI:30616"/>
        <dbReference type="ChEBI" id="CHEBI:44337"/>
        <dbReference type="ChEBI" id="CHEBI:57936"/>
        <dbReference type="ChEBI" id="CHEBI:456216"/>
        <dbReference type="EC" id="2.7.2.8"/>
    </reaction>
</comment>
<dbReference type="FunFam" id="3.40.1160.10:FF:000004">
    <property type="entry name" value="Acetylglutamate kinase"/>
    <property type="match status" value="1"/>
</dbReference>
<keyword evidence="6 9" id="KW-0418">Kinase</keyword>
<dbReference type="InterPro" id="IPR037528">
    <property type="entry name" value="ArgB"/>
</dbReference>
<dbReference type="EMBL" id="CP047226">
    <property type="protein sequence ID" value="QHG09000.1"/>
    <property type="molecule type" value="Genomic_DNA"/>
</dbReference>
<dbReference type="GO" id="GO:0005737">
    <property type="term" value="C:cytoplasm"/>
    <property type="evidence" value="ECO:0007669"/>
    <property type="project" value="UniProtKB-SubCell"/>
</dbReference>
<comment type="function">
    <text evidence="9">Catalyzes the ATP-dependent phosphorylation of N-acetyl-L-glutamate.</text>
</comment>
<keyword evidence="5 9" id="KW-0547">Nucleotide-binding</keyword>
<keyword evidence="7 9" id="KW-0067">ATP-binding</keyword>
<organism evidence="11">
    <name type="scientific">Faucicola osloensis</name>
    <name type="common">Moraxella osloensis</name>
    <dbReference type="NCBI Taxonomy" id="34062"/>
    <lineage>
        <taxon>Bacteria</taxon>
        <taxon>Pseudomonadati</taxon>
        <taxon>Pseudomonadota</taxon>
        <taxon>Gammaproteobacteria</taxon>
        <taxon>Moraxellales</taxon>
        <taxon>Moraxellaceae</taxon>
        <taxon>Faucicola</taxon>
    </lineage>
</organism>
<evidence type="ECO:0000256" key="7">
    <source>
        <dbReference type="ARBA" id="ARBA00022840"/>
    </source>
</evidence>
<dbReference type="EC" id="2.7.2.8" evidence="9"/>
<dbReference type="Pfam" id="PF00696">
    <property type="entry name" value="AA_kinase"/>
    <property type="match status" value="1"/>
</dbReference>
<keyword evidence="2 9" id="KW-0055">Arginine biosynthesis</keyword>
<feature type="site" description="Transition state stabilizer" evidence="9">
    <location>
        <position position="254"/>
    </location>
</feature>
<name>A0A6P1KDR9_FAUOS</name>
<feature type="binding site" evidence="9">
    <location>
        <position position="90"/>
    </location>
    <ligand>
        <name>substrate</name>
    </ligand>
</feature>
<evidence type="ECO:0000256" key="5">
    <source>
        <dbReference type="ARBA" id="ARBA00022741"/>
    </source>
</evidence>
<evidence type="ECO:0000313" key="11">
    <source>
        <dbReference type="EMBL" id="QHG09000.1"/>
    </source>
</evidence>
<sequence length="298" mass="31678">MALDLEQAMHTADVLTEALPYIQRFEGKVMVVKYGGNAMTDPILESSFARDIVMLKTVGIHPVVVHGGGPQVDNLLKELGRSSDRIDGMRVTDKATMDVVEMVLGGSVNKSIVNLINKHGGRAIGLTGKDASLIRAKKLPMTKTDKQGNEQQIDLGFVGDVVSINRDVIDLMIASNFIPVIAPLGVDDEGNTYNINADVVAGKVAEFMLAEKLILLTNIKGVLDKAGNVATGLTPSKVDEMIADGTISGGMIPKISYALEAVKNGVKSAVIVDGRVPHATLLEVFTDKGVGTLISRHP</sequence>
<dbReference type="Gene3D" id="3.40.1160.10">
    <property type="entry name" value="Acetylglutamate kinase-like"/>
    <property type="match status" value="1"/>
</dbReference>
<evidence type="ECO:0000256" key="4">
    <source>
        <dbReference type="ARBA" id="ARBA00022679"/>
    </source>
</evidence>
<feature type="binding site" evidence="9">
    <location>
        <position position="194"/>
    </location>
    <ligand>
        <name>substrate</name>
    </ligand>
</feature>
<keyword evidence="9" id="KW-0963">Cytoplasm</keyword>
<dbReference type="PANTHER" id="PTHR23342:SF0">
    <property type="entry name" value="N-ACETYLGLUTAMATE SYNTHASE, MITOCHONDRIAL"/>
    <property type="match status" value="1"/>
</dbReference>
<dbReference type="SUPFAM" id="SSF53633">
    <property type="entry name" value="Carbamate kinase-like"/>
    <property type="match status" value="1"/>
</dbReference>
<dbReference type="InterPro" id="IPR036393">
    <property type="entry name" value="AceGlu_kinase-like_sf"/>
</dbReference>
<dbReference type="InterPro" id="IPR004662">
    <property type="entry name" value="AcgluKinase_fam"/>
</dbReference>
<keyword evidence="4 9" id="KW-0808">Transferase</keyword>
<dbReference type="AlphaFoldDB" id="A0A6P1KDR9"/>
<gene>
    <name evidence="9 11" type="primary">argB</name>
    <name evidence="11" type="ORF">GSF12_03275</name>
</gene>
<evidence type="ECO:0000256" key="1">
    <source>
        <dbReference type="ARBA" id="ARBA00004828"/>
    </source>
</evidence>
<dbReference type="HAMAP" id="MF_00082">
    <property type="entry name" value="ArgB"/>
    <property type="match status" value="1"/>
</dbReference>
<protein>
    <recommendedName>
        <fullName evidence="9">Acetylglutamate kinase</fullName>
        <ecNumber evidence="9">2.7.2.8</ecNumber>
    </recommendedName>
    <alternativeName>
        <fullName evidence="9">N-acetyl-L-glutamate 5-phosphotransferase</fullName>
    </alternativeName>
    <alternativeName>
        <fullName evidence="9">NAG kinase</fullName>
        <shortName evidence="9">NAGK</shortName>
    </alternativeName>
</protein>
<evidence type="ECO:0000256" key="2">
    <source>
        <dbReference type="ARBA" id="ARBA00022571"/>
    </source>
</evidence>
<evidence type="ECO:0000256" key="9">
    <source>
        <dbReference type="HAMAP-Rule" id="MF_00082"/>
    </source>
</evidence>
<comment type="pathway">
    <text evidence="1 9">Amino-acid biosynthesis; L-arginine biosynthesis; N(2)-acetyl-L-ornithine from L-glutamate: step 2/4.</text>
</comment>
<evidence type="ECO:0000256" key="3">
    <source>
        <dbReference type="ARBA" id="ARBA00022605"/>
    </source>
</evidence>
<evidence type="ECO:0000256" key="6">
    <source>
        <dbReference type="ARBA" id="ARBA00022777"/>
    </source>
</evidence>
<dbReference type="InterPro" id="IPR001048">
    <property type="entry name" value="Asp/Glu/Uridylate_kinase"/>
</dbReference>
<evidence type="ECO:0000259" key="10">
    <source>
        <dbReference type="Pfam" id="PF00696"/>
    </source>
</evidence>
<dbReference type="NCBIfam" id="TIGR00761">
    <property type="entry name" value="argB"/>
    <property type="match status" value="1"/>
</dbReference>
<comment type="similarity">
    <text evidence="9">Belongs to the acetylglutamate kinase family. ArgB subfamily.</text>
</comment>
<evidence type="ECO:0000256" key="8">
    <source>
        <dbReference type="ARBA" id="ARBA00048141"/>
    </source>
</evidence>
<accession>A0A6P1KDR9</accession>
<proteinExistence type="inferred from homology"/>
<dbReference type="PIRSF" id="PIRSF000728">
    <property type="entry name" value="NAGK"/>
    <property type="match status" value="1"/>
</dbReference>
<dbReference type="GO" id="GO:0042450">
    <property type="term" value="P:L-arginine biosynthetic process via ornithine"/>
    <property type="evidence" value="ECO:0007669"/>
    <property type="project" value="UniProtKB-UniRule"/>
</dbReference>
<keyword evidence="3 9" id="KW-0028">Amino-acid biosynthesis</keyword>
<dbReference type="GO" id="GO:0003991">
    <property type="term" value="F:acetylglutamate kinase activity"/>
    <property type="evidence" value="ECO:0007669"/>
    <property type="project" value="UniProtKB-UniRule"/>
</dbReference>
<feature type="domain" description="Aspartate/glutamate/uridylate kinase" evidence="10">
    <location>
        <begin position="28"/>
        <end position="273"/>
    </location>
</feature>
<dbReference type="CDD" id="cd04250">
    <property type="entry name" value="AAK_NAGK-C"/>
    <property type="match status" value="1"/>
</dbReference>
<dbReference type="GO" id="GO:0005524">
    <property type="term" value="F:ATP binding"/>
    <property type="evidence" value="ECO:0007669"/>
    <property type="project" value="UniProtKB-UniRule"/>
</dbReference>
<dbReference type="UniPathway" id="UPA00068">
    <property type="reaction ID" value="UER00107"/>
</dbReference>
<reference evidence="11" key="1">
    <citation type="journal article" date="2020" name="Microbiol. Resour. Announc.">
        <title>Complete Genome Sequence of Moraxella osloensis Strain YV1, Isolated from an Australian Wastewater Treatment Plant.</title>
        <authorList>
            <person name="Batinovic S."/>
            <person name="Rice D.T.F."/>
            <person name="Seviour R.J."/>
            <person name="Petrovski S."/>
        </authorList>
    </citation>
    <scope>NUCLEOTIDE SEQUENCE</scope>
    <source>
        <strain evidence="11">YV1</strain>
    </source>
</reference>
<dbReference type="RefSeq" id="WP_159374362.1">
    <property type="nucleotide sequence ID" value="NZ_JAHXPO010000001.1"/>
</dbReference>
<comment type="subcellular location">
    <subcellularLocation>
        <location evidence="9">Cytoplasm</location>
    </subcellularLocation>
</comment>
<dbReference type="PANTHER" id="PTHR23342">
    <property type="entry name" value="N-ACETYLGLUTAMATE SYNTHASE"/>
    <property type="match status" value="1"/>
</dbReference>
<dbReference type="InterPro" id="IPR041727">
    <property type="entry name" value="NAGK-C"/>
</dbReference>
<feature type="site" description="Transition state stabilizer" evidence="9">
    <location>
        <position position="33"/>
    </location>
</feature>
<feature type="binding site" evidence="9">
    <location>
        <begin position="68"/>
        <end position="69"/>
    </location>
    <ligand>
        <name>substrate</name>
    </ligand>
</feature>